<reference evidence="1" key="1">
    <citation type="submission" date="2014-11" db="EMBL/GenBank/DDBJ databases">
        <authorList>
            <person name="Amaro Gonzalez C."/>
        </authorList>
    </citation>
    <scope>NUCLEOTIDE SEQUENCE</scope>
</reference>
<evidence type="ECO:0000313" key="1">
    <source>
        <dbReference type="EMBL" id="JAH44958.1"/>
    </source>
</evidence>
<sequence>MCAAVMKNDHRVCFRLNSLPGRIKQLYRSFLFCTENPS</sequence>
<dbReference type="AlphaFoldDB" id="A0A0E9SWQ1"/>
<accession>A0A0E9SWQ1</accession>
<organism evidence="1">
    <name type="scientific">Anguilla anguilla</name>
    <name type="common">European freshwater eel</name>
    <name type="synonym">Muraena anguilla</name>
    <dbReference type="NCBI Taxonomy" id="7936"/>
    <lineage>
        <taxon>Eukaryota</taxon>
        <taxon>Metazoa</taxon>
        <taxon>Chordata</taxon>
        <taxon>Craniata</taxon>
        <taxon>Vertebrata</taxon>
        <taxon>Euteleostomi</taxon>
        <taxon>Actinopterygii</taxon>
        <taxon>Neopterygii</taxon>
        <taxon>Teleostei</taxon>
        <taxon>Anguilliformes</taxon>
        <taxon>Anguillidae</taxon>
        <taxon>Anguilla</taxon>
    </lineage>
</organism>
<proteinExistence type="predicted"/>
<reference evidence="1" key="2">
    <citation type="journal article" date="2015" name="Fish Shellfish Immunol.">
        <title>Early steps in the European eel (Anguilla anguilla)-Vibrio vulnificus interaction in the gills: Role of the RtxA13 toxin.</title>
        <authorList>
            <person name="Callol A."/>
            <person name="Pajuelo D."/>
            <person name="Ebbesson L."/>
            <person name="Teles M."/>
            <person name="MacKenzie S."/>
            <person name="Amaro C."/>
        </authorList>
    </citation>
    <scope>NUCLEOTIDE SEQUENCE</scope>
</reference>
<name>A0A0E9SWQ1_ANGAN</name>
<protein>
    <submittedName>
        <fullName evidence="1">Uncharacterized protein</fullName>
    </submittedName>
</protein>
<dbReference type="EMBL" id="GBXM01063619">
    <property type="protein sequence ID" value="JAH44958.1"/>
    <property type="molecule type" value="Transcribed_RNA"/>
</dbReference>